<name>A0A923RML6_9FIRM</name>
<dbReference type="GO" id="GO:0009245">
    <property type="term" value="P:lipid A biosynthetic process"/>
    <property type="evidence" value="ECO:0007669"/>
    <property type="project" value="TreeGrafter"/>
</dbReference>
<dbReference type="GO" id="GO:0046872">
    <property type="term" value="F:metal ion binding"/>
    <property type="evidence" value="ECO:0007669"/>
    <property type="project" value="UniProtKB-KW"/>
</dbReference>
<keyword evidence="2" id="KW-0378">Hydrolase</keyword>
<dbReference type="RefSeq" id="WP_186871897.1">
    <property type="nucleotide sequence ID" value="NZ_JACOOR010000004.1"/>
</dbReference>
<dbReference type="GO" id="GO:0008758">
    <property type="term" value="F:UDP-2,3-diacylglucosamine hydrolase activity"/>
    <property type="evidence" value="ECO:0007669"/>
    <property type="project" value="TreeGrafter"/>
</dbReference>
<protein>
    <submittedName>
        <fullName evidence="4">Metallophosphoesterase</fullName>
    </submittedName>
</protein>
<evidence type="ECO:0000313" key="4">
    <source>
        <dbReference type="EMBL" id="MBC5659576.1"/>
    </source>
</evidence>
<comment type="caution">
    <text evidence="4">The sequence shown here is derived from an EMBL/GenBank/DDBJ whole genome shotgun (WGS) entry which is preliminary data.</text>
</comment>
<dbReference type="GO" id="GO:0016020">
    <property type="term" value="C:membrane"/>
    <property type="evidence" value="ECO:0007669"/>
    <property type="project" value="GOC"/>
</dbReference>
<dbReference type="Pfam" id="PF00149">
    <property type="entry name" value="Metallophos"/>
    <property type="match status" value="1"/>
</dbReference>
<reference evidence="4" key="1">
    <citation type="submission" date="2020-08" db="EMBL/GenBank/DDBJ databases">
        <title>Genome public.</title>
        <authorList>
            <person name="Liu C."/>
            <person name="Sun Q."/>
        </authorList>
    </citation>
    <scope>NUCLEOTIDE SEQUENCE</scope>
    <source>
        <strain evidence="4">NSJ-68</strain>
    </source>
</reference>
<dbReference type="EMBL" id="JACOOR010000004">
    <property type="protein sequence ID" value="MBC5659576.1"/>
    <property type="molecule type" value="Genomic_DNA"/>
</dbReference>
<keyword evidence="1" id="KW-0479">Metal-binding</keyword>
<proteinExistence type="predicted"/>
<dbReference type="InterPro" id="IPR004843">
    <property type="entry name" value="Calcineurin-like_PHP"/>
</dbReference>
<dbReference type="PANTHER" id="PTHR31302">
    <property type="entry name" value="TRANSMEMBRANE PROTEIN WITH METALLOPHOSPHOESTERASE DOMAIN-RELATED"/>
    <property type="match status" value="1"/>
</dbReference>
<evidence type="ECO:0000256" key="1">
    <source>
        <dbReference type="ARBA" id="ARBA00022723"/>
    </source>
</evidence>
<sequence length="267" mass="30198">MSDFRVFEYEVNTAKLPAGAAGPVFVMLADLHNFSYGPGNERLAEAVLAQKPDAVLVAGDLLVGRPGADFTPALELMRRLREAELPVYYGNGNHEYRLRLHPEHYGTMYERYTAKLKEYGVTLLENESVDFEIRGLKMEIFGYELPEPYYKKFCRAIFRKEDLYRALGKPDEGRYNILLSHNPVYFDSYALWGADLTLSGHLHGGIIRIPGIGGVITPQVKLFPRYDAGHFRKFGKDLVVSRGLGTHTVNIRIFNPAELSVIRLKGE</sequence>
<dbReference type="PANTHER" id="PTHR31302:SF31">
    <property type="entry name" value="PHOSPHODIESTERASE YAEI"/>
    <property type="match status" value="1"/>
</dbReference>
<feature type="domain" description="Calcineurin-like phosphoesterase" evidence="3">
    <location>
        <begin position="25"/>
        <end position="204"/>
    </location>
</feature>
<evidence type="ECO:0000256" key="2">
    <source>
        <dbReference type="ARBA" id="ARBA00022801"/>
    </source>
</evidence>
<keyword evidence="5" id="KW-1185">Reference proteome</keyword>
<dbReference type="SUPFAM" id="SSF56300">
    <property type="entry name" value="Metallo-dependent phosphatases"/>
    <property type="match status" value="1"/>
</dbReference>
<dbReference type="InterPro" id="IPR029052">
    <property type="entry name" value="Metallo-depent_PP-like"/>
</dbReference>
<dbReference type="AlphaFoldDB" id="A0A923RML6"/>
<evidence type="ECO:0000259" key="3">
    <source>
        <dbReference type="Pfam" id="PF00149"/>
    </source>
</evidence>
<dbReference type="Proteomes" id="UP000649345">
    <property type="component" value="Unassembled WGS sequence"/>
</dbReference>
<organism evidence="4 5">
    <name type="scientific">Anaerosacchariphilus hominis</name>
    <dbReference type="NCBI Taxonomy" id="2763017"/>
    <lineage>
        <taxon>Bacteria</taxon>
        <taxon>Bacillati</taxon>
        <taxon>Bacillota</taxon>
        <taxon>Clostridia</taxon>
        <taxon>Lachnospirales</taxon>
        <taxon>Lachnospiraceae</taxon>
        <taxon>Anaerosacchariphilus</taxon>
    </lineage>
</organism>
<dbReference type="Gene3D" id="3.60.21.10">
    <property type="match status" value="1"/>
</dbReference>
<evidence type="ECO:0000313" key="5">
    <source>
        <dbReference type="Proteomes" id="UP000649345"/>
    </source>
</evidence>
<gene>
    <name evidence="4" type="ORF">H8S44_07325</name>
</gene>
<dbReference type="InterPro" id="IPR051158">
    <property type="entry name" value="Metallophosphoesterase_sf"/>
</dbReference>
<accession>A0A923RML6</accession>